<name>A0A0D7AV95_9AGAR</name>
<sequence>MAKISALPVELLLHILSEIPFSSSHFISKPTRALWSKFTLDAVYMVGYNIKDLLTLSGSAPLEIVVESRPWRLYHLLEANSSRLRTLSIRRASRFDNLCPILKRALPLLEDLAPPEPGNWASEDIWSKVDLSSSAPRLRHLHLSSQFALTEIRWPFSQITVLELTISSSETEATRADMIANFPNLVELYDTTP</sequence>
<organism evidence="1 2">
    <name type="scientific">Cylindrobasidium torrendii FP15055 ss-10</name>
    <dbReference type="NCBI Taxonomy" id="1314674"/>
    <lineage>
        <taxon>Eukaryota</taxon>
        <taxon>Fungi</taxon>
        <taxon>Dikarya</taxon>
        <taxon>Basidiomycota</taxon>
        <taxon>Agaricomycotina</taxon>
        <taxon>Agaricomycetes</taxon>
        <taxon>Agaricomycetidae</taxon>
        <taxon>Agaricales</taxon>
        <taxon>Marasmiineae</taxon>
        <taxon>Physalacriaceae</taxon>
        <taxon>Cylindrobasidium</taxon>
    </lineage>
</organism>
<evidence type="ECO:0008006" key="3">
    <source>
        <dbReference type="Google" id="ProtNLM"/>
    </source>
</evidence>
<dbReference type="EMBL" id="KN880799">
    <property type="protein sequence ID" value="KIY62298.1"/>
    <property type="molecule type" value="Genomic_DNA"/>
</dbReference>
<accession>A0A0D7AV95</accession>
<evidence type="ECO:0000313" key="1">
    <source>
        <dbReference type="EMBL" id="KIY62298.1"/>
    </source>
</evidence>
<reference evidence="1 2" key="1">
    <citation type="journal article" date="2015" name="Fungal Genet. Biol.">
        <title>Evolution of novel wood decay mechanisms in Agaricales revealed by the genome sequences of Fistulina hepatica and Cylindrobasidium torrendii.</title>
        <authorList>
            <person name="Floudas D."/>
            <person name="Held B.W."/>
            <person name="Riley R."/>
            <person name="Nagy L.G."/>
            <person name="Koehler G."/>
            <person name="Ransdell A.S."/>
            <person name="Younus H."/>
            <person name="Chow J."/>
            <person name="Chiniquy J."/>
            <person name="Lipzen A."/>
            <person name="Tritt A."/>
            <person name="Sun H."/>
            <person name="Haridas S."/>
            <person name="LaButti K."/>
            <person name="Ohm R.A."/>
            <person name="Kues U."/>
            <person name="Blanchette R.A."/>
            <person name="Grigoriev I.V."/>
            <person name="Minto R.E."/>
            <person name="Hibbett D.S."/>
        </authorList>
    </citation>
    <scope>NUCLEOTIDE SEQUENCE [LARGE SCALE GENOMIC DNA]</scope>
    <source>
        <strain evidence="1 2">FP15055 ss-10</strain>
    </source>
</reference>
<dbReference type="AlphaFoldDB" id="A0A0D7AV95"/>
<evidence type="ECO:0000313" key="2">
    <source>
        <dbReference type="Proteomes" id="UP000054007"/>
    </source>
</evidence>
<protein>
    <recommendedName>
        <fullName evidence="3">F-box domain-containing protein</fullName>
    </recommendedName>
</protein>
<keyword evidence="2" id="KW-1185">Reference proteome</keyword>
<dbReference type="Proteomes" id="UP000054007">
    <property type="component" value="Unassembled WGS sequence"/>
</dbReference>
<gene>
    <name evidence="1" type="ORF">CYLTODRAFT_459103</name>
</gene>
<proteinExistence type="predicted"/>